<gene>
    <name evidence="2" type="ORF">SAMN06265222_12034</name>
</gene>
<dbReference type="Proteomes" id="UP001158067">
    <property type="component" value="Unassembled WGS sequence"/>
</dbReference>
<evidence type="ECO:0000256" key="1">
    <source>
        <dbReference type="SAM" id="MobiDB-lite"/>
    </source>
</evidence>
<protein>
    <recommendedName>
        <fullName evidence="4">N-sulphoglucosamine sulphohydrolase C-terminal domain-containing protein</fullName>
    </recommendedName>
</protein>
<evidence type="ECO:0000313" key="3">
    <source>
        <dbReference type="Proteomes" id="UP001158067"/>
    </source>
</evidence>
<accession>A0ABY1QNI3</accession>
<dbReference type="RefSeq" id="WP_283435128.1">
    <property type="nucleotide sequence ID" value="NZ_FXUG01000020.1"/>
</dbReference>
<sequence length="155" mass="17199">MGTPKTDGTVKDAADSGLAQMSRGPMHGGYPDIDPCPSLDYLVSKADHPQLGKCLQWSVDHPPANELYNIKDDPGCLNNLFEEDSHQAVKEELSTRLTDYLTQTNDPRVVAADGGDIFETYPRCSGSRWFPVPDWAIASPESVPRLSWLEERRPK</sequence>
<reference evidence="2 3" key="1">
    <citation type="submission" date="2017-05" db="EMBL/GenBank/DDBJ databases">
        <authorList>
            <person name="Varghese N."/>
            <person name="Submissions S."/>
        </authorList>
    </citation>
    <scope>NUCLEOTIDE SEQUENCE [LARGE SCALE GENOMIC DNA]</scope>
    <source>
        <strain evidence="2 3">DSM 25457</strain>
    </source>
</reference>
<name>A0ABY1QNI3_9BACT</name>
<organism evidence="2 3">
    <name type="scientific">Neorhodopirellula lusitana</name>
    <dbReference type="NCBI Taxonomy" id="445327"/>
    <lineage>
        <taxon>Bacteria</taxon>
        <taxon>Pseudomonadati</taxon>
        <taxon>Planctomycetota</taxon>
        <taxon>Planctomycetia</taxon>
        <taxon>Pirellulales</taxon>
        <taxon>Pirellulaceae</taxon>
        <taxon>Neorhodopirellula</taxon>
    </lineage>
</organism>
<dbReference type="EMBL" id="FXUG01000020">
    <property type="protein sequence ID" value="SMP75876.1"/>
    <property type="molecule type" value="Genomic_DNA"/>
</dbReference>
<dbReference type="InterPro" id="IPR017850">
    <property type="entry name" value="Alkaline_phosphatase_core_sf"/>
</dbReference>
<dbReference type="Gene3D" id="3.40.720.10">
    <property type="entry name" value="Alkaline Phosphatase, subunit A"/>
    <property type="match status" value="1"/>
</dbReference>
<proteinExistence type="predicted"/>
<evidence type="ECO:0008006" key="4">
    <source>
        <dbReference type="Google" id="ProtNLM"/>
    </source>
</evidence>
<feature type="region of interest" description="Disordered" evidence="1">
    <location>
        <begin position="1"/>
        <end position="30"/>
    </location>
</feature>
<keyword evidence="3" id="KW-1185">Reference proteome</keyword>
<evidence type="ECO:0000313" key="2">
    <source>
        <dbReference type="EMBL" id="SMP75876.1"/>
    </source>
</evidence>
<comment type="caution">
    <text evidence="2">The sequence shown here is derived from an EMBL/GenBank/DDBJ whole genome shotgun (WGS) entry which is preliminary data.</text>
</comment>
<dbReference type="SUPFAM" id="SSF53649">
    <property type="entry name" value="Alkaline phosphatase-like"/>
    <property type="match status" value="1"/>
</dbReference>